<dbReference type="Proteomes" id="UP000838324">
    <property type="component" value="Unassembled WGS sequence"/>
</dbReference>
<dbReference type="EMBL" id="CAKMMG010000003">
    <property type="protein sequence ID" value="CAH1207355.1"/>
    <property type="molecule type" value="Genomic_DNA"/>
</dbReference>
<reference evidence="3" key="1">
    <citation type="submission" date="2022-01" db="EMBL/GenBank/DDBJ databases">
        <authorList>
            <person name="Criscuolo A."/>
        </authorList>
    </citation>
    <scope>NUCLEOTIDE SEQUENCE</scope>
    <source>
        <strain evidence="3">CIP111892</strain>
    </source>
</reference>
<protein>
    <recommendedName>
        <fullName evidence="2">Anti-sigma K factor RskA C-terminal domain-containing protein</fullName>
    </recommendedName>
</protein>
<evidence type="ECO:0000256" key="1">
    <source>
        <dbReference type="SAM" id="Phobius"/>
    </source>
</evidence>
<dbReference type="InterPro" id="IPR018764">
    <property type="entry name" value="RskA_C"/>
</dbReference>
<name>A0ABM9CA97_9BACL</name>
<keyword evidence="4" id="KW-1185">Reference proteome</keyword>
<accession>A0ABM9CA97</accession>
<organism evidence="3 4">
    <name type="scientific">Paenibacillus auburnensis</name>
    <dbReference type="NCBI Taxonomy" id="2905649"/>
    <lineage>
        <taxon>Bacteria</taxon>
        <taxon>Bacillati</taxon>
        <taxon>Bacillota</taxon>
        <taxon>Bacilli</taxon>
        <taxon>Bacillales</taxon>
        <taxon>Paenibacillaceae</taxon>
        <taxon>Paenibacillus</taxon>
    </lineage>
</organism>
<evidence type="ECO:0000313" key="4">
    <source>
        <dbReference type="Proteomes" id="UP000838324"/>
    </source>
</evidence>
<evidence type="ECO:0000313" key="3">
    <source>
        <dbReference type="EMBL" id="CAH1207355.1"/>
    </source>
</evidence>
<keyword evidence="1" id="KW-0812">Transmembrane</keyword>
<dbReference type="Pfam" id="PF10099">
    <property type="entry name" value="RskA_C"/>
    <property type="match status" value="1"/>
</dbReference>
<keyword evidence="1" id="KW-1133">Transmembrane helix</keyword>
<proteinExistence type="predicted"/>
<sequence>MNRYSNENVDPLYNRDRTGTSLRHFSEAEWIDWIGMDITGKKREDMHIHLTLCAECRELYEVWLPLLADPSPEPVHLTEGGYAAADQATSAPLFPADAVRRKLRRKVQRTGWRRRLATAAIKPAFYRSAAALGVCALAGLLVLGLFGTEQGSTTERSRYVSNYEPQALGVLNRPETVSYPLDRSRDDQFTGNVWYNGHSNELFVLIEDLMLQEGHSIQAWAVNGSRRDTLGLVQIEAAKGHLYVKGTQLGEADNIALTVEPPGGSERPTSPDAVWVHLIKR</sequence>
<feature type="domain" description="Anti-sigma K factor RskA C-terminal" evidence="2">
    <location>
        <begin position="132"/>
        <end position="271"/>
    </location>
</feature>
<feature type="transmembrane region" description="Helical" evidence="1">
    <location>
        <begin position="124"/>
        <end position="146"/>
    </location>
</feature>
<dbReference type="RefSeq" id="WP_236334125.1">
    <property type="nucleotide sequence ID" value="NZ_CAKMMG010000003.1"/>
</dbReference>
<evidence type="ECO:0000259" key="2">
    <source>
        <dbReference type="Pfam" id="PF10099"/>
    </source>
</evidence>
<keyword evidence="1" id="KW-0472">Membrane</keyword>
<comment type="caution">
    <text evidence="3">The sequence shown here is derived from an EMBL/GenBank/DDBJ whole genome shotgun (WGS) entry which is preliminary data.</text>
</comment>
<gene>
    <name evidence="3" type="ORF">PAECIP111892_02858</name>
</gene>